<dbReference type="EMBL" id="SVNY01000003">
    <property type="protein sequence ID" value="MBE6833536.1"/>
    <property type="molecule type" value="Genomic_DNA"/>
</dbReference>
<dbReference type="InterPro" id="IPR027461">
    <property type="entry name" value="Carboxypeptidase_A_C_sf"/>
</dbReference>
<dbReference type="PANTHER" id="PTHR30237">
    <property type="entry name" value="MURAMOYLTETRAPEPTIDE CARBOXYPEPTIDASE"/>
    <property type="match status" value="1"/>
</dbReference>
<dbReference type="Gene3D" id="3.40.50.10740">
    <property type="entry name" value="Class I glutamine amidotransferase-like"/>
    <property type="match status" value="1"/>
</dbReference>
<dbReference type="Proteomes" id="UP000754750">
    <property type="component" value="Unassembled WGS sequence"/>
</dbReference>
<dbReference type="CDD" id="cd07025">
    <property type="entry name" value="Peptidase_S66"/>
    <property type="match status" value="1"/>
</dbReference>
<dbReference type="SUPFAM" id="SSF141986">
    <property type="entry name" value="LD-carboxypeptidase A C-terminal domain-like"/>
    <property type="match status" value="1"/>
</dbReference>
<reference evidence="9" key="1">
    <citation type="submission" date="2019-04" db="EMBL/GenBank/DDBJ databases">
        <title>Evolution of Biomass-Degrading Anaerobic Consortia Revealed by Metagenomics.</title>
        <authorList>
            <person name="Peng X."/>
        </authorList>
    </citation>
    <scope>NUCLEOTIDE SEQUENCE</scope>
    <source>
        <strain evidence="9">SIG551</strain>
    </source>
</reference>
<dbReference type="InterPro" id="IPR040921">
    <property type="entry name" value="Peptidase_S66C"/>
</dbReference>
<feature type="domain" description="LD-carboxypeptidase C-terminal" evidence="8">
    <location>
        <begin position="171"/>
        <end position="283"/>
    </location>
</feature>
<evidence type="ECO:0000256" key="6">
    <source>
        <dbReference type="PIRSR" id="PIRSR028757-1"/>
    </source>
</evidence>
<dbReference type="PIRSF" id="PIRSF028757">
    <property type="entry name" value="LD-carboxypeptidase"/>
    <property type="match status" value="1"/>
</dbReference>
<evidence type="ECO:0000256" key="4">
    <source>
        <dbReference type="ARBA" id="ARBA00022801"/>
    </source>
</evidence>
<evidence type="ECO:0000259" key="8">
    <source>
        <dbReference type="Pfam" id="PF17676"/>
    </source>
</evidence>
<organism evidence="9 10">
    <name type="scientific">Faecalispora sporosphaeroides</name>
    <dbReference type="NCBI Taxonomy" id="1549"/>
    <lineage>
        <taxon>Bacteria</taxon>
        <taxon>Bacillati</taxon>
        <taxon>Bacillota</taxon>
        <taxon>Clostridia</taxon>
        <taxon>Eubacteriales</taxon>
        <taxon>Oscillospiraceae</taxon>
        <taxon>Faecalispora</taxon>
    </lineage>
</organism>
<evidence type="ECO:0000313" key="9">
    <source>
        <dbReference type="EMBL" id="MBE6833536.1"/>
    </source>
</evidence>
<dbReference type="InterPro" id="IPR003507">
    <property type="entry name" value="S66_fam"/>
</dbReference>
<dbReference type="InterPro" id="IPR027478">
    <property type="entry name" value="LdcA_N"/>
</dbReference>
<feature type="active site" description="Charge relay system" evidence="6">
    <location>
        <position position="204"/>
    </location>
</feature>
<evidence type="ECO:0000313" key="10">
    <source>
        <dbReference type="Proteomes" id="UP000754750"/>
    </source>
</evidence>
<name>A0A928Q425_9FIRM</name>
<evidence type="ECO:0000259" key="7">
    <source>
        <dbReference type="Pfam" id="PF02016"/>
    </source>
</evidence>
<sequence length="300" mass="33647">MLPKRLQTGDTVGLISPAGVAGEEWIQKTCRGLEAVGLKTEFAPSLFRTTWGYAASAQERADDFQTMLCRADIQMILFGGGEVCHELLPLMPYDLIRQNPKIICSYSDSTTLLNSIYAKTGLITYYGASPGTFHALTPYNRKCFEEMFFMGKARPFLEGEPWKTIWNGQAEGILIGGYLENFALLTDGAYLPISPDKHYLLFLEDHIRFHQPAAVARYLAHIEQSQFFRQVTGLLFGHYSEPQNPDLIALLQRFAACHALPTIFCDDFGHGDRNAILPIGVPAFLDAQRQQLIFQQDTVL</sequence>
<evidence type="ECO:0000256" key="1">
    <source>
        <dbReference type="ARBA" id="ARBA00010233"/>
    </source>
</evidence>
<dbReference type="AlphaFoldDB" id="A0A928Q425"/>
<evidence type="ECO:0000256" key="5">
    <source>
        <dbReference type="ARBA" id="ARBA00022825"/>
    </source>
</evidence>
<feature type="domain" description="LD-carboxypeptidase N-terminal" evidence="7">
    <location>
        <begin position="12"/>
        <end position="127"/>
    </location>
</feature>
<dbReference type="GO" id="GO:0008236">
    <property type="term" value="F:serine-type peptidase activity"/>
    <property type="evidence" value="ECO:0007669"/>
    <property type="project" value="UniProtKB-KW"/>
</dbReference>
<feature type="active site" description="Nucleophile" evidence="6">
    <location>
        <position position="107"/>
    </location>
</feature>
<evidence type="ECO:0000256" key="2">
    <source>
        <dbReference type="ARBA" id="ARBA00022645"/>
    </source>
</evidence>
<protein>
    <submittedName>
        <fullName evidence="9">LD-carboxypeptidase</fullName>
    </submittedName>
</protein>
<comment type="caution">
    <text evidence="9">The sequence shown here is derived from an EMBL/GenBank/DDBJ whole genome shotgun (WGS) entry which is preliminary data.</text>
</comment>
<proteinExistence type="inferred from homology"/>
<keyword evidence="5" id="KW-0720">Serine protease</keyword>
<accession>A0A928Q425</accession>
<feature type="active site" description="Charge relay system" evidence="6">
    <location>
        <position position="270"/>
    </location>
</feature>
<dbReference type="InterPro" id="IPR040449">
    <property type="entry name" value="Peptidase_S66_N"/>
</dbReference>
<evidence type="ECO:0000256" key="3">
    <source>
        <dbReference type="ARBA" id="ARBA00022670"/>
    </source>
</evidence>
<gene>
    <name evidence="9" type="ORF">E7512_08145</name>
</gene>
<dbReference type="PANTHER" id="PTHR30237:SF2">
    <property type="entry name" value="MUREIN TETRAPEPTIDE CARBOXYPEPTIDASE"/>
    <property type="match status" value="1"/>
</dbReference>
<dbReference type="Gene3D" id="3.50.30.60">
    <property type="entry name" value="LD-carboxypeptidase A C-terminal domain-like"/>
    <property type="match status" value="1"/>
</dbReference>
<dbReference type="GO" id="GO:0006508">
    <property type="term" value="P:proteolysis"/>
    <property type="evidence" value="ECO:0007669"/>
    <property type="project" value="UniProtKB-KW"/>
</dbReference>
<keyword evidence="4" id="KW-0378">Hydrolase</keyword>
<keyword evidence="3" id="KW-0645">Protease</keyword>
<dbReference type="Pfam" id="PF17676">
    <property type="entry name" value="Peptidase_S66C"/>
    <property type="match status" value="1"/>
</dbReference>
<dbReference type="RefSeq" id="WP_326840396.1">
    <property type="nucleotide sequence ID" value="NZ_SVNY01000003.1"/>
</dbReference>
<keyword evidence="2" id="KW-0121">Carboxypeptidase</keyword>
<dbReference type="Pfam" id="PF02016">
    <property type="entry name" value="Peptidase_S66"/>
    <property type="match status" value="1"/>
</dbReference>
<comment type="similarity">
    <text evidence="1">Belongs to the peptidase S66 family.</text>
</comment>
<dbReference type="InterPro" id="IPR029062">
    <property type="entry name" value="Class_I_gatase-like"/>
</dbReference>
<dbReference type="SUPFAM" id="SSF52317">
    <property type="entry name" value="Class I glutamine amidotransferase-like"/>
    <property type="match status" value="1"/>
</dbReference>
<dbReference type="GO" id="GO:0004180">
    <property type="term" value="F:carboxypeptidase activity"/>
    <property type="evidence" value="ECO:0007669"/>
    <property type="project" value="UniProtKB-KW"/>
</dbReference>